<keyword evidence="6" id="KW-1185">Reference proteome</keyword>
<accession>A0A3S3P6S9</accession>
<keyword evidence="4" id="KW-0539">Nucleus</keyword>
<comment type="similarity">
    <text evidence="2">Belongs to the MCMBP family.</text>
</comment>
<gene>
    <name evidence="5" type="ORF">B4U79_11234</name>
</gene>
<evidence type="ECO:0000256" key="3">
    <source>
        <dbReference type="ARBA" id="ARBA00015405"/>
    </source>
</evidence>
<dbReference type="OrthoDB" id="329666at2759"/>
<dbReference type="GO" id="GO:0003682">
    <property type="term" value="F:chromatin binding"/>
    <property type="evidence" value="ECO:0007669"/>
    <property type="project" value="TreeGrafter"/>
</dbReference>
<evidence type="ECO:0000256" key="1">
    <source>
        <dbReference type="ARBA" id="ARBA00004123"/>
    </source>
</evidence>
<evidence type="ECO:0000256" key="2">
    <source>
        <dbReference type="ARBA" id="ARBA00007925"/>
    </source>
</evidence>
<evidence type="ECO:0000313" key="6">
    <source>
        <dbReference type="Proteomes" id="UP000285301"/>
    </source>
</evidence>
<comment type="caution">
    <text evidence="5">The sequence shown here is derived from an EMBL/GenBank/DDBJ whole genome shotgun (WGS) entry which is preliminary data.</text>
</comment>
<protein>
    <recommendedName>
        <fullName evidence="3">Mini-chromosome maintenance complex-binding protein</fullName>
    </recommendedName>
</protein>
<dbReference type="GO" id="GO:0005634">
    <property type="term" value="C:nucleus"/>
    <property type="evidence" value="ECO:0007669"/>
    <property type="project" value="UniProtKB-SubCell"/>
</dbReference>
<evidence type="ECO:0000313" key="5">
    <source>
        <dbReference type="EMBL" id="RWS06415.1"/>
    </source>
</evidence>
<name>A0A3S3P6S9_9ACAR</name>
<sequence>MDFALGECWSQFVKKPLEVIDAILDRNNRNNSLFEKPLDIHFALKQQLQQQLSDDCKRDSIPAVNNYASITSLPHKSLVRFRCMVQDMFDPEVVVAAYKTRHDGSDLFRFCLYKDVIDENFEEFDVDDNIVIDRLKYYCVSVPGESNWVKNVTFKQNHCSIDFTVKNAQKREFDQCSESAKRTKTSDDETIESGQTIHSSLENNGRDLCFPFPDNGMEKSCVVKFYEPMNPMIKLNDVIEVIGIIDCENRSAAKSETDDTEVNKLIDNLSLAAGDDDYCYTVVPRIYAVIVKPLIHINPLVSDSHFLSLFEDKSFFIKMNLELKSLLSAALFDDELAAEYLIYALISKVYNRKDMATVGSLPINFTRASNLNRQKMDFYLHSFNSLLSSIVTHSFFLPLKLDKLNNESFVPRKDYDENKLKSGILQMSKNTLFLIDETYLSPGKLSNIGINNMSAMKNIVLSQNISYEFQFDRIEYDTDVQVVIFSEAQSLLPVTCQVPLNNFGIKDIDTVFDSINTYLSEPLLNNLRRYITLCRLLPYELPAEKQTFIQNGLVSLMESKPGMDIDDLHRIITLSRLISVSKGEREFTESSWEIAKQLEAERRIRCS</sequence>
<dbReference type="STRING" id="1965070.A0A3S3P6S9"/>
<reference evidence="5 6" key="1">
    <citation type="journal article" date="2018" name="Gigascience">
        <title>Genomes of trombidid mites reveal novel predicted allergens and laterally-transferred genes associated with secondary metabolism.</title>
        <authorList>
            <person name="Dong X."/>
            <person name="Chaisiri K."/>
            <person name="Xia D."/>
            <person name="Armstrong S.D."/>
            <person name="Fang Y."/>
            <person name="Donnelly M.J."/>
            <person name="Kadowaki T."/>
            <person name="McGarry J.W."/>
            <person name="Darby A.C."/>
            <person name="Makepeace B.L."/>
        </authorList>
    </citation>
    <scope>NUCLEOTIDE SEQUENCE [LARGE SCALE GENOMIC DNA]</scope>
    <source>
        <strain evidence="5">UoL-WK</strain>
    </source>
</reference>
<comment type="subcellular location">
    <subcellularLocation>
        <location evidence="1">Nucleus</location>
    </subcellularLocation>
</comment>
<dbReference type="PANTHER" id="PTHR13489:SF0">
    <property type="entry name" value="MINI-CHROMOSOME MAINTENANCE COMPLEX-BINDING PROTEIN"/>
    <property type="match status" value="1"/>
</dbReference>
<organism evidence="5 6">
    <name type="scientific">Dinothrombium tinctorium</name>
    <dbReference type="NCBI Taxonomy" id="1965070"/>
    <lineage>
        <taxon>Eukaryota</taxon>
        <taxon>Metazoa</taxon>
        <taxon>Ecdysozoa</taxon>
        <taxon>Arthropoda</taxon>
        <taxon>Chelicerata</taxon>
        <taxon>Arachnida</taxon>
        <taxon>Acari</taxon>
        <taxon>Acariformes</taxon>
        <taxon>Trombidiformes</taxon>
        <taxon>Prostigmata</taxon>
        <taxon>Anystina</taxon>
        <taxon>Parasitengona</taxon>
        <taxon>Trombidioidea</taxon>
        <taxon>Trombidiidae</taxon>
        <taxon>Dinothrombium</taxon>
    </lineage>
</organism>
<proteinExistence type="inferred from homology"/>
<dbReference type="Proteomes" id="UP000285301">
    <property type="component" value="Unassembled WGS sequence"/>
</dbReference>
<dbReference type="AlphaFoldDB" id="A0A3S3P6S9"/>
<dbReference type="EMBL" id="NCKU01004123">
    <property type="protein sequence ID" value="RWS06415.1"/>
    <property type="molecule type" value="Genomic_DNA"/>
</dbReference>
<dbReference type="Pfam" id="PF09739">
    <property type="entry name" value="MCM_bind"/>
    <property type="match status" value="1"/>
</dbReference>
<dbReference type="PANTHER" id="PTHR13489">
    <property type="entry name" value="MINI-CHROMOSOME MAINTENANCE COMPLEX-BINDING PROTEIN"/>
    <property type="match status" value="1"/>
</dbReference>
<dbReference type="GO" id="GO:0006261">
    <property type="term" value="P:DNA-templated DNA replication"/>
    <property type="evidence" value="ECO:0007669"/>
    <property type="project" value="TreeGrafter"/>
</dbReference>
<dbReference type="InterPro" id="IPR019140">
    <property type="entry name" value="MCM_complex-bd"/>
</dbReference>
<evidence type="ECO:0000256" key="4">
    <source>
        <dbReference type="ARBA" id="ARBA00023242"/>
    </source>
</evidence>